<dbReference type="GO" id="GO:0006310">
    <property type="term" value="P:DNA recombination"/>
    <property type="evidence" value="ECO:0007669"/>
    <property type="project" value="UniProtKB-KW"/>
</dbReference>
<dbReference type="EMBL" id="CADIKK010000074">
    <property type="protein sequence ID" value="CAB3809497.1"/>
    <property type="molecule type" value="Genomic_DNA"/>
</dbReference>
<dbReference type="Pfam" id="PF13610">
    <property type="entry name" value="DDE_Tnp_IS240"/>
    <property type="match status" value="1"/>
</dbReference>
<keyword evidence="1" id="KW-0815">Transposition</keyword>
<keyword evidence="2" id="KW-0238">DNA-binding</keyword>
<organism evidence="5 6">
    <name type="scientific">Paraburkholderia ultramafica</name>
    <dbReference type="NCBI Taxonomy" id="1544867"/>
    <lineage>
        <taxon>Bacteria</taxon>
        <taxon>Pseudomonadati</taxon>
        <taxon>Pseudomonadota</taxon>
        <taxon>Betaproteobacteria</taxon>
        <taxon>Burkholderiales</taxon>
        <taxon>Burkholderiaceae</taxon>
        <taxon>Paraburkholderia</taxon>
    </lineage>
</organism>
<evidence type="ECO:0000313" key="6">
    <source>
        <dbReference type="Proteomes" id="UP000494365"/>
    </source>
</evidence>
<feature type="domain" description="DDE" evidence="4">
    <location>
        <begin position="84"/>
        <end position="213"/>
    </location>
</feature>
<dbReference type="PANTHER" id="PTHR35528:SF3">
    <property type="entry name" value="BLL1675 PROTEIN"/>
    <property type="match status" value="1"/>
</dbReference>
<dbReference type="Proteomes" id="UP000494365">
    <property type="component" value="Unassembled WGS sequence"/>
</dbReference>
<dbReference type="PANTHER" id="PTHR35528">
    <property type="entry name" value="BLL1675 PROTEIN"/>
    <property type="match status" value="1"/>
</dbReference>
<dbReference type="RefSeq" id="WP_175153877.1">
    <property type="nucleotide sequence ID" value="NZ_CADIKK010000074.1"/>
</dbReference>
<dbReference type="AlphaFoldDB" id="A0A6S7BZ99"/>
<keyword evidence="3" id="KW-0233">DNA recombination</keyword>
<evidence type="ECO:0000256" key="1">
    <source>
        <dbReference type="ARBA" id="ARBA00022578"/>
    </source>
</evidence>
<reference evidence="5 6" key="1">
    <citation type="submission" date="2020-04" db="EMBL/GenBank/DDBJ databases">
        <authorList>
            <person name="De Canck E."/>
        </authorList>
    </citation>
    <scope>NUCLEOTIDE SEQUENCE [LARGE SCALE GENOMIC DNA]</scope>
    <source>
        <strain evidence="5 6">LMG 28614</strain>
    </source>
</reference>
<evidence type="ECO:0000259" key="4">
    <source>
        <dbReference type="Pfam" id="PF13610"/>
    </source>
</evidence>
<proteinExistence type="predicted"/>
<protein>
    <submittedName>
        <fullName evidence="5">IS6 family transposase ISBj7</fullName>
    </submittedName>
</protein>
<dbReference type="InterPro" id="IPR052183">
    <property type="entry name" value="IS_Transposase"/>
</dbReference>
<dbReference type="InterPro" id="IPR032874">
    <property type="entry name" value="DDE_dom"/>
</dbReference>
<dbReference type="InterPro" id="IPR047930">
    <property type="entry name" value="Transpos_IS6"/>
</dbReference>
<dbReference type="NCBIfam" id="NF033587">
    <property type="entry name" value="transpos_IS6"/>
    <property type="match status" value="1"/>
</dbReference>
<dbReference type="GO" id="GO:0003677">
    <property type="term" value="F:DNA binding"/>
    <property type="evidence" value="ECO:0007669"/>
    <property type="project" value="UniProtKB-KW"/>
</dbReference>
<evidence type="ECO:0000313" key="5">
    <source>
        <dbReference type="EMBL" id="CAB3809497.1"/>
    </source>
</evidence>
<name>A0A6S7BZ99_9BURK</name>
<keyword evidence="6" id="KW-1185">Reference proteome</keyword>
<gene>
    <name evidence="5" type="ORF">LMG28614_07048</name>
</gene>
<evidence type="ECO:0000256" key="3">
    <source>
        <dbReference type="ARBA" id="ARBA00023172"/>
    </source>
</evidence>
<dbReference type="GO" id="GO:0032196">
    <property type="term" value="P:transposition"/>
    <property type="evidence" value="ECO:0007669"/>
    <property type="project" value="UniProtKB-KW"/>
</dbReference>
<accession>A0A6S7BZ99</accession>
<sequence length="249" mass="28831">MTRAALQLNAPATDAIYAGYRFPPEVISYAVWLYYRFPLSLRMVEELLAARGVELTSETVRRWSVKFGLGIARRIRSTALARGDKWHLDEVVVTINGKKHWLWRAVDQYGAVLDVLVQSRRDRHAAGRLMRKLLRKHGRAPRVLITDKLKSYAAANRDLGLKVEHRQHKGLNNRAENSHQPTRVRETVMRRFKSARQLQRFTSVHDQVANLFMHCRYNANAQQKRQARNQAVEAWETVTGNPMLDRRAA</sequence>
<evidence type="ECO:0000256" key="2">
    <source>
        <dbReference type="ARBA" id="ARBA00023125"/>
    </source>
</evidence>